<gene>
    <name evidence="1" type="ORF">RM764_36470</name>
</gene>
<evidence type="ECO:0000313" key="1">
    <source>
        <dbReference type="EMBL" id="MDT0468427.1"/>
    </source>
</evidence>
<dbReference type="EMBL" id="JAVREY010000074">
    <property type="protein sequence ID" value="MDT0468427.1"/>
    <property type="molecule type" value="Genomic_DNA"/>
</dbReference>
<name>A0ABU2U5C3_9ACTN</name>
<organism evidence="1 2">
    <name type="scientific">Streptomyces gibsoniae</name>
    <dbReference type="NCBI Taxonomy" id="3075529"/>
    <lineage>
        <taxon>Bacteria</taxon>
        <taxon>Bacillati</taxon>
        <taxon>Actinomycetota</taxon>
        <taxon>Actinomycetes</taxon>
        <taxon>Kitasatosporales</taxon>
        <taxon>Streptomycetaceae</taxon>
        <taxon>Streptomyces</taxon>
    </lineage>
</organism>
<evidence type="ECO:0000313" key="2">
    <source>
        <dbReference type="Proteomes" id="UP001183809"/>
    </source>
</evidence>
<sequence length="222" mass="24378">MAGMKEKELRDAAVAELTAELSTVDRTVASMAWTITARDREVDQAIGAAFPSERRKRAETTGKFVRTILIDEIAIEIDSADYVLNRLVLPNSKGEQHICDASRYLSPSSKTGYPCGCPAEIFWRKASARSGTGPSPDVALLFRVLAAPNVGPIFVRSTSWDFYFSLCRLLQDQGWDSGPVLADLELQRTLMKTRSGVEVALVKPVVWSGGSRSWNGYYGIAV</sequence>
<dbReference type="Proteomes" id="UP001183809">
    <property type="component" value="Unassembled WGS sequence"/>
</dbReference>
<proteinExistence type="predicted"/>
<accession>A0ABU2U5C3</accession>
<comment type="caution">
    <text evidence="1">The sequence shown here is derived from an EMBL/GenBank/DDBJ whole genome shotgun (WGS) entry which is preliminary data.</text>
</comment>
<keyword evidence="2" id="KW-1185">Reference proteome</keyword>
<protein>
    <submittedName>
        <fullName evidence="1">Uncharacterized protein</fullName>
    </submittedName>
</protein>
<reference evidence="2" key="1">
    <citation type="submission" date="2023-07" db="EMBL/GenBank/DDBJ databases">
        <title>30 novel species of actinomycetes from the DSMZ collection.</title>
        <authorList>
            <person name="Nouioui I."/>
        </authorList>
    </citation>
    <scope>NUCLEOTIDE SEQUENCE [LARGE SCALE GENOMIC DNA]</scope>
    <source>
        <strain evidence="2">DSM 41699</strain>
    </source>
</reference>
<dbReference type="RefSeq" id="WP_311699871.1">
    <property type="nucleotide sequence ID" value="NZ_JAVREY010000074.1"/>
</dbReference>